<reference evidence="2" key="1">
    <citation type="journal article" date="2015" name="Nature">
        <title>Complex archaea that bridge the gap between prokaryotes and eukaryotes.</title>
        <authorList>
            <person name="Spang A."/>
            <person name="Saw J.H."/>
            <person name="Jorgensen S.L."/>
            <person name="Zaremba-Niedzwiedzka K."/>
            <person name="Martijn J."/>
            <person name="Lind A.E."/>
            <person name="van Eijk R."/>
            <person name="Schleper C."/>
            <person name="Guy L."/>
            <person name="Ettema T.J."/>
        </authorList>
    </citation>
    <scope>NUCLEOTIDE SEQUENCE</scope>
</reference>
<dbReference type="EMBL" id="LAZR01009998">
    <property type="protein sequence ID" value="KKM69396.1"/>
    <property type="molecule type" value="Genomic_DNA"/>
</dbReference>
<proteinExistence type="predicted"/>
<sequence>MVQKTLKRRTVNEVLFDKYTRHSIFLQQLEKGEALRIGRFLQGQVFPSLREKILGELSKVKDIKSVGVIRRVRRLTRMLVSIQKTTAAGMVRAEKAAISRLIDVSRFEAQWNVNTIERTVPLDIDMVMPSHAVLQELVTTKSFGGPGNQHKLDTWFKGLSKSVRSNVNKQLRVGIAAGESVPALGKRVQKAFDTGTRQAQAIARTATSAIVHNAREEVFKANKQIVPKVQWTATLDDRTTVICAGLDGKIFPTGSGPRPPIHFQCRSTIVPITPSWQEFGVTDPPPATRASMDGGVSEKVTYKQWLKGQPKEIQIKVLGKKRAELWDNGKGRVKIERFVSRDFKPLNLKQVARREKIPMSVIKARN</sequence>
<gene>
    <name evidence="2" type="ORF">LCGC14_1451200</name>
</gene>
<organism evidence="2">
    <name type="scientific">marine sediment metagenome</name>
    <dbReference type="NCBI Taxonomy" id="412755"/>
    <lineage>
        <taxon>unclassified sequences</taxon>
        <taxon>metagenomes</taxon>
        <taxon>ecological metagenomes</taxon>
    </lineage>
</organism>
<comment type="caution">
    <text evidence="2">The sequence shown here is derived from an EMBL/GenBank/DDBJ whole genome shotgun (WGS) entry which is preliminary data.</text>
</comment>
<name>A0A0F9K455_9ZZZZ</name>
<protein>
    <recommendedName>
        <fullName evidence="1">Phage head morphogenesis domain-containing protein</fullName>
    </recommendedName>
</protein>
<evidence type="ECO:0000259" key="1">
    <source>
        <dbReference type="Pfam" id="PF04233"/>
    </source>
</evidence>
<evidence type="ECO:0000313" key="2">
    <source>
        <dbReference type="EMBL" id="KKM69396.1"/>
    </source>
</evidence>
<dbReference type="Pfam" id="PF04233">
    <property type="entry name" value="Phage_Mu_F"/>
    <property type="match status" value="1"/>
</dbReference>
<feature type="domain" description="Phage head morphogenesis" evidence="1">
    <location>
        <begin position="166"/>
        <end position="269"/>
    </location>
</feature>
<dbReference type="AlphaFoldDB" id="A0A0F9K455"/>
<dbReference type="NCBIfam" id="TIGR01641">
    <property type="entry name" value="phageSPP1_gp7"/>
    <property type="match status" value="1"/>
</dbReference>
<accession>A0A0F9K455</accession>
<dbReference type="InterPro" id="IPR006528">
    <property type="entry name" value="Phage_head_morphogenesis_dom"/>
</dbReference>